<dbReference type="PANTHER" id="PTHR43986">
    <property type="entry name" value="ELONGATION FACTOR 1-GAMMA"/>
    <property type="match status" value="1"/>
</dbReference>
<dbReference type="InterPro" id="IPR010987">
    <property type="entry name" value="Glutathione-S-Trfase_C-like"/>
</dbReference>
<dbReference type="SFLD" id="SFLDG00358">
    <property type="entry name" value="Main_(cytGST)"/>
    <property type="match status" value="1"/>
</dbReference>
<dbReference type="Pfam" id="PF00043">
    <property type="entry name" value="GST_C"/>
    <property type="match status" value="1"/>
</dbReference>
<comment type="caution">
    <text evidence="5">The sequence shown here is derived from an EMBL/GenBank/DDBJ whole genome shotgun (WGS) entry which is preliminary data.</text>
</comment>
<dbReference type="SUPFAM" id="SSF52833">
    <property type="entry name" value="Thioredoxin-like"/>
    <property type="match status" value="1"/>
</dbReference>
<dbReference type="InterPro" id="IPR004046">
    <property type="entry name" value="GST_C"/>
</dbReference>
<name>A0A2G7G782_9EURO</name>
<protein>
    <recommendedName>
        <fullName evidence="7">Translation elongation factor eEF-1B gamma subunit</fullName>
    </recommendedName>
</protein>
<accession>A0A2G7G782</accession>
<dbReference type="PROSITE" id="PS50404">
    <property type="entry name" value="GST_NTER"/>
    <property type="match status" value="1"/>
</dbReference>
<dbReference type="GO" id="GO:0006414">
    <property type="term" value="P:translational elongation"/>
    <property type="evidence" value="ECO:0007669"/>
    <property type="project" value="TreeGrafter"/>
</dbReference>
<comment type="similarity">
    <text evidence="1 2">Belongs to the GST superfamily.</text>
</comment>
<dbReference type="Proteomes" id="UP000231358">
    <property type="component" value="Unassembled WGS sequence"/>
</dbReference>
<dbReference type="InterPro" id="IPR040079">
    <property type="entry name" value="Glutathione_S-Trfase"/>
</dbReference>
<dbReference type="InterPro" id="IPR050802">
    <property type="entry name" value="EF-GSTs"/>
</dbReference>
<dbReference type="Pfam" id="PF02798">
    <property type="entry name" value="GST_N"/>
    <property type="match status" value="1"/>
</dbReference>
<evidence type="ECO:0008006" key="7">
    <source>
        <dbReference type="Google" id="ProtNLM"/>
    </source>
</evidence>
<dbReference type="Gene3D" id="3.40.30.10">
    <property type="entry name" value="Glutaredoxin"/>
    <property type="match status" value="1"/>
</dbReference>
<evidence type="ECO:0000259" key="4">
    <source>
        <dbReference type="PROSITE" id="PS50405"/>
    </source>
</evidence>
<dbReference type="SFLD" id="SFLDS00019">
    <property type="entry name" value="Glutathione_Transferase_(cytos"/>
    <property type="match status" value="1"/>
</dbReference>
<evidence type="ECO:0000313" key="5">
    <source>
        <dbReference type="EMBL" id="PIG88703.1"/>
    </source>
</evidence>
<feature type="domain" description="GST C-terminal" evidence="4">
    <location>
        <begin position="91"/>
        <end position="221"/>
    </location>
</feature>
<dbReference type="Gene3D" id="1.20.1050.10">
    <property type="match status" value="1"/>
</dbReference>
<keyword evidence="6" id="KW-1185">Reference proteome</keyword>
<dbReference type="STRING" id="656916.A0A2G7G782"/>
<sequence>MTSIGTIWSYMPNPRVMKVQAAAAFNGRTVDIATNFTMGKTNKSYEFLKDFPLGQVPASKSQGGIALFESDAIAQFAAQSGPASAELLGANAEESAIIRQWIGFADHNLFAPLQNLVLWRYGMATFEANLESASLRSLEASLSILDNHLENRRYVATDHIDLADISVAAALYWGFKQVIDREMREQYPSIVQWYTKLLGVDEIKSAFGERKFVEVRRETLF</sequence>
<dbReference type="InterPro" id="IPR004045">
    <property type="entry name" value="Glutathione_S-Trfase_N"/>
</dbReference>
<dbReference type="PROSITE" id="PS50405">
    <property type="entry name" value="GST_CTER"/>
    <property type="match status" value="1"/>
</dbReference>
<dbReference type="InterPro" id="IPR036249">
    <property type="entry name" value="Thioredoxin-like_sf"/>
</dbReference>
<proteinExistence type="inferred from homology"/>
<gene>
    <name evidence="5" type="ORF">AARAC_000587</name>
</gene>
<evidence type="ECO:0000256" key="1">
    <source>
        <dbReference type="ARBA" id="ARBA00007409"/>
    </source>
</evidence>
<evidence type="ECO:0000313" key="6">
    <source>
        <dbReference type="Proteomes" id="UP000231358"/>
    </source>
</evidence>
<dbReference type="CDD" id="cd03181">
    <property type="entry name" value="GST_C_EF1Bgamma_like"/>
    <property type="match status" value="1"/>
</dbReference>
<dbReference type="AlphaFoldDB" id="A0A2G7G782"/>
<dbReference type="GO" id="GO:0005737">
    <property type="term" value="C:cytoplasm"/>
    <property type="evidence" value="ECO:0007669"/>
    <property type="project" value="TreeGrafter"/>
</dbReference>
<evidence type="ECO:0000259" key="3">
    <source>
        <dbReference type="PROSITE" id="PS50404"/>
    </source>
</evidence>
<feature type="domain" description="GST N-terminal" evidence="3">
    <location>
        <begin position="3"/>
        <end position="85"/>
    </location>
</feature>
<organism evidence="5 6">
    <name type="scientific">Aspergillus arachidicola</name>
    <dbReference type="NCBI Taxonomy" id="656916"/>
    <lineage>
        <taxon>Eukaryota</taxon>
        <taxon>Fungi</taxon>
        <taxon>Dikarya</taxon>
        <taxon>Ascomycota</taxon>
        <taxon>Pezizomycotina</taxon>
        <taxon>Eurotiomycetes</taxon>
        <taxon>Eurotiomycetidae</taxon>
        <taxon>Eurotiales</taxon>
        <taxon>Aspergillaceae</taxon>
        <taxon>Aspergillus</taxon>
        <taxon>Aspergillus subgen. Circumdati</taxon>
    </lineage>
</organism>
<dbReference type="GO" id="GO:0005634">
    <property type="term" value="C:nucleus"/>
    <property type="evidence" value="ECO:0007669"/>
    <property type="project" value="TreeGrafter"/>
</dbReference>
<dbReference type="InterPro" id="IPR036282">
    <property type="entry name" value="Glutathione-S-Trfase_C_sf"/>
</dbReference>
<dbReference type="CDD" id="cd03044">
    <property type="entry name" value="GST_N_EF1Bgamma"/>
    <property type="match status" value="1"/>
</dbReference>
<evidence type="ECO:0000256" key="2">
    <source>
        <dbReference type="RuleBase" id="RU003494"/>
    </source>
</evidence>
<dbReference type="SUPFAM" id="SSF47616">
    <property type="entry name" value="GST C-terminal domain-like"/>
    <property type="match status" value="1"/>
</dbReference>
<dbReference type="FunFam" id="1.20.1050.10:FF:000006">
    <property type="entry name" value="Elongation factor 1 gamma"/>
    <property type="match status" value="1"/>
</dbReference>
<reference evidence="5 6" key="1">
    <citation type="submission" date="2017-05" db="EMBL/GenBank/DDBJ databases">
        <title>Genome sequence for an aflatoxigenic pathogen of Argentinian peanut, Aspergillus arachidicola.</title>
        <authorList>
            <person name="Moore G."/>
            <person name="Beltz S.B."/>
            <person name="Mack B.M."/>
        </authorList>
    </citation>
    <scope>NUCLEOTIDE SEQUENCE [LARGE SCALE GENOMIC DNA]</scope>
    <source>
        <strain evidence="5 6">CBS 117610</strain>
    </source>
</reference>
<dbReference type="EMBL" id="NEXV01000096">
    <property type="protein sequence ID" value="PIG88703.1"/>
    <property type="molecule type" value="Genomic_DNA"/>
</dbReference>
<dbReference type="PANTHER" id="PTHR43986:SF10">
    <property type="entry name" value="ELONGATION FACTOR EEF-1B GAMMA SUBUNIT, PUTATIVE (AFU_ORTHOLOGUE AFUA_1G17120)-RELATED"/>
    <property type="match status" value="1"/>
</dbReference>